<feature type="region of interest" description="Disordered" evidence="10">
    <location>
        <begin position="1"/>
        <end position="24"/>
    </location>
</feature>
<dbReference type="SMART" id="SM01050">
    <property type="entry name" value="CactinC_cactus"/>
    <property type="match status" value="1"/>
</dbReference>
<dbReference type="GO" id="GO:0000245">
    <property type="term" value="P:spliceosomal complex assembly"/>
    <property type="evidence" value="ECO:0007669"/>
    <property type="project" value="TreeGrafter"/>
</dbReference>
<dbReference type="GO" id="GO:0008270">
    <property type="term" value="F:zinc ion binding"/>
    <property type="evidence" value="ECO:0007669"/>
    <property type="project" value="UniProtKB-KW"/>
</dbReference>
<dbReference type="GeneID" id="94337448"/>
<evidence type="ECO:0000256" key="8">
    <source>
        <dbReference type="ARBA" id="ARBA00023187"/>
    </source>
</evidence>
<dbReference type="PANTHER" id="PTHR23205">
    <property type="entry name" value="SPLICING FACTOR 3A SUBUNIT 2"/>
    <property type="match status" value="1"/>
</dbReference>
<protein>
    <submittedName>
        <fullName evidence="12">Bifunctional SF3A2 domain/Zinc finger C2H2 superfamily/Matrin-U1-C</fullName>
    </submittedName>
</protein>
<dbReference type="KEGG" id="bdw:94337448"/>
<evidence type="ECO:0000259" key="11">
    <source>
        <dbReference type="PROSITE" id="PS50171"/>
    </source>
</evidence>
<dbReference type="GO" id="GO:0071013">
    <property type="term" value="C:catalytic step 2 spliceosome"/>
    <property type="evidence" value="ECO:0007669"/>
    <property type="project" value="TreeGrafter"/>
</dbReference>
<dbReference type="PANTHER" id="PTHR23205:SF0">
    <property type="entry name" value="SPLICING FACTOR 3A SUBUNIT 2"/>
    <property type="match status" value="1"/>
</dbReference>
<organism evidence="12 13">
    <name type="scientific">Babesia duncani</name>
    <dbReference type="NCBI Taxonomy" id="323732"/>
    <lineage>
        <taxon>Eukaryota</taxon>
        <taxon>Sar</taxon>
        <taxon>Alveolata</taxon>
        <taxon>Apicomplexa</taxon>
        <taxon>Aconoidasida</taxon>
        <taxon>Piroplasmida</taxon>
        <taxon>Babesiidae</taxon>
        <taxon>Babesia</taxon>
    </lineage>
</organism>
<evidence type="ECO:0000256" key="6">
    <source>
        <dbReference type="ARBA" id="ARBA00022771"/>
    </source>
</evidence>
<name>A0AAD9UN56_9APIC</name>
<dbReference type="Gene3D" id="2.60.40.2690">
    <property type="match status" value="1"/>
</dbReference>
<evidence type="ECO:0000256" key="4">
    <source>
        <dbReference type="ARBA" id="ARBA00022723"/>
    </source>
</evidence>
<keyword evidence="4" id="KW-0479">Metal-binding</keyword>
<dbReference type="EMBL" id="JALLKP010000004">
    <property type="protein sequence ID" value="KAK2195475.1"/>
    <property type="molecule type" value="Genomic_DNA"/>
</dbReference>
<evidence type="ECO:0000256" key="9">
    <source>
        <dbReference type="ARBA" id="ARBA00023242"/>
    </source>
</evidence>
<accession>A0AAD9UN56</accession>
<keyword evidence="7" id="KW-0862">Zinc</keyword>
<dbReference type="InterPro" id="IPR003604">
    <property type="entry name" value="Matrin/U1-like-C_Znf_C2H2"/>
</dbReference>
<dbReference type="AlphaFoldDB" id="A0AAD9UN56"/>
<proteinExistence type="inferred from homology"/>
<sequence length="228" mass="26464">MMDFQNRVGHKTGSGAPASAQDIAQDRKDRLRRLALETFDLNKDPYFLKNTAGQFECRLCLTVHATESAYLIHTQGRKHQTNLARRAAKEQREYDVQAPTQMSIPKAPSIKIGRPGYRITKMYDSDTDQPALLFEIEYPEIEGRPRHRFMSAFEQKMEHPPDPNFQFVLFGANPYETIGILFHLYIELLQDLKSPTWRLIIQKVNSLLYGMKHSRFIACKFISRSTRQ</sequence>
<dbReference type="InterPro" id="IPR052092">
    <property type="entry name" value="SF3A2"/>
</dbReference>
<keyword evidence="5" id="KW-0747">Spliceosome</keyword>
<keyword evidence="13" id="KW-1185">Reference proteome</keyword>
<dbReference type="Pfam" id="PF16835">
    <property type="entry name" value="SF3A2"/>
    <property type="match status" value="1"/>
</dbReference>
<dbReference type="SMART" id="SM00451">
    <property type="entry name" value="ZnF_U1"/>
    <property type="match status" value="1"/>
</dbReference>
<evidence type="ECO:0000256" key="10">
    <source>
        <dbReference type="SAM" id="MobiDB-lite"/>
    </source>
</evidence>
<dbReference type="RefSeq" id="XP_067802318.1">
    <property type="nucleotide sequence ID" value="XM_067948167.1"/>
</dbReference>
<dbReference type="GO" id="GO:0071004">
    <property type="term" value="C:U2-type prespliceosome"/>
    <property type="evidence" value="ECO:0007669"/>
    <property type="project" value="TreeGrafter"/>
</dbReference>
<comment type="subcellular location">
    <subcellularLocation>
        <location evidence="1">Nucleus</location>
    </subcellularLocation>
</comment>
<dbReference type="InterPro" id="IPR036236">
    <property type="entry name" value="Znf_C2H2_sf"/>
</dbReference>
<evidence type="ECO:0000256" key="7">
    <source>
        <dbReference type="ARBA" id="ARBA00022833"/>
    </source>
</evidence>
<dbReference type="Pfam" id="PF12874">
    <property type="entry name" value="zf-met"/>
    <property type="match status" value="1"/>
</dbReference>
<keyword evidence="6" id="KW-0863">Zinc-finger</keyword>
<dbReference type="InterPro" id="IPR031781">
    <property type="entry name" value="SF3A2_dom"/>
</dbReference>
<gene>
    <name evidence="12" type="ORF">BdWA1_003151</name>
</gene>
<dbReference type="SUPFAM" id="SSF57667">
    <property type="entry name" value="beta-beta-alpha zinc fingers"/>
    <property type="match status" value="1"/>
</dbReference>
<evidence type="ECO:0000313" key="13">
    <source>
        <dbReference type="Proteomes" id="UP001214638"/>
    </source>
</evidence>
<dbReference type="InterPro" id="IPR013087">
    <property type="entry name" value="Znf_C2H2_type"/>
</dbReference>
<evidence type="ECO:0000313" key="12">
    <source>
        <dbReference type="EMBL" id="KAK2195475.1"/>
    </source>
</evidence>
<evidence type="ECO:0000256" key="2">
    <source>
        <dbReference type="ARBA" id="ARBA00008995"/>
    </source>
</evidence>
<dbReference type="PROSITE" id="PS50171">
    <property type="entry name" value="ZF_MATRIN"/>
    <property type="match status" value="1"/>
</dbReference>
<keyword evidence="3" id="KW-0507">mRNA processing</keyword>
<feature type="domain" description="Matrin-type" evidence="11">
    <location>
        <begin position="55"/>
        <end position="85"/>
    </location>
</feature>
<keyword evidence="8" id="KW-0508">mRNA splicing</keyword>
<dbReference type="GO" id="GO:0003676">
    <property type="term" value="F:nucleic acid binding"/>
    <property type="evidence" value="ECO:0007669"/>
    <property type="project" value="InterPro"/>
</dbReference>
<evidence type="ECO:0000256" key="1">
    <source>
        <dbReference type="ARBA" id="ARBA00004123"/>
    </source>
</evidence>
<evidence type="ECO:0000256" key="5">
    <source>
        <dbReference type="ARBA" id="ARBA00022728"/>
    </source>
</evidence>
<comment type="caution">
    <text evidence="12">The sequence shown here is derived from an EMBL/GenBank/DDBJ whole genome shotgun (WGS) entry which is preliminary data.</text>
</comment>
<keyword evidence="9" id="KW-0539">Nucleus</keyword>
<dbReference type="Proteomes" id="UP001214638">
    <property type="component" value="Unassembled WGS sequence"/>
</dbReference>
<evidence type="ECO:0000256" key="3">
    <source>
        <dbReference type="ARBA" id="ARBA00022664"/>
    </source>
</evidence>
<comment type="similarity">
    <text evidence="2">Belongs to the SF3A2 family.</text>
</comment>
<dbReference type="GO" id="GO:0005686">
    <property type="term" value="C:U2 snRNP"/>
    <property type="evidence" value="ECO:0007669"/>
    <property type="project" value="TreeGrafter"/>
</dbReference>
<dbReference type="InterPro" id="IPR000690">
    <property type="entry name" value="Matrin/U1-C_Znf_C2H2"/>
</dbReference>
<reference evidence="12" key="1">
    <citation type="journal article" date="2023" name="Nat. Microbiol.">
        <title>Babesia duncani multi-omics identifies virulence factors and drug targets.</title>
        <authorList>
            <person name="Singh P."/>
            <person name="Lonardi S."/>
            <person name="Liang Q."/>
            <person name="Vydyam P."/>
            <person name="Khabirova E."/>
            <person name="Fang T."/>
            <person name="Gihaz S."/>
            <person name="Thekkiniath J."/>
            <person name="Munshi M."/>
            <person name="Abel S."/>
            <person name="Ciampossin L."/>
            <person name="Batugedara G."/>
            <person name="Gupta M."/>
            <person name="Lu X.M."/>
            <person name="Lenz T."/>
            <person name="Chakravarty S."/>
            <person name="Cornillot E."/>
            <person name="Hu Y."/>
            <person name="Ma W."/>
            <person name="Gonzalez L.M."/>
            <person name="Sanchez S."/>
            <person name="Estrada K."/>
            <person name="Sanchez-Flores A."/>
            <person name="Montero E."/>
            <person name="Harb O.S."/>
            <person name="Le Roch K.G."/>
            <person name="Mamoun C.B."/>
        </authorList>
    </citation>
    <scope>NUCLEOTIDE SEQUENCE</scope>
    <source>
        <strain evidence="12">WA1</strain>
    </source>
</reference>